<feature type="transmembrane region" description="Helical" evidence="14">
    <location>
        <begin position="261"/>
        <end position="283"/>
    </location>
</feature>
<evidence type="ECO:0000256" key="11">
    <source>
        <dbReference type="ARBA" id="ARBA00023286"/>
    </source>
</evidence>
<dbReference type="InterPro" id="IPR002394">
    <property type="entry name" value="Nicotinic_acetylcholine_rcpt"/>
</dbReference>
<evidence type="ECO:0000256" key="14">
    <source>
        <dbReference type="RuleBase" id="RU000687"/>
    </source>
</evidence>
<dbReference type="SUPFAM" id="SSF63712">
    <property type="entry name" value="Nicotinic receptor ligand binding domain-like"/>
    <property type="match status" value="1"/>
</dbReference>
<dbReference type="PRINTS" id="PR00254">
    <property type="entry name" value="NICOTINICR"/>
</dbReference>
<keyword evidence="6 14" id="KW-0406">Ion transport</keyword>
<dbReference type="InterPro" id="IPR006202">
    <property type="entry name" value="Neur_chan_lig-bd"/>
</dbReference>
<dbReference type="FunFam" id="2.70.170.10:FF:000009">
    <property type="entry name" value="Neuronal acetylcholine receptor subunit alpha-7"/>
    <property type="match status" value="1"/>
</dbReference>
<evidence type="ECO:0000256" key="7">
    <source>
        <dbReference type="ARBA" id="ARBA00023136"/>
    </source>
</evidence>
<dbReference type="GO" id="GO:0004888">
    <property type="term" value="F:transmembrane signaling receptor activity"/>
    <property type="evidence" value="ECO:0007669"/>
    <property type="project" value="InterPro"/>
</dbReference>
<feature type="region of interest" description="Disordered" evidence="15">
    <location>
        <begin position="369"/>
        <end position="436"/>
    </location>
</feature>
<keyword evidence="1 14" id="KW-0813">Transport</keyword>
<dbReference type="InterPro" id="IPR036734">
    <property type="entry name" value="Neur_chan_lig-bd_sf"/>
</dbReference>
<evidence type="ECO:0000256" key="8">
    <source>
        <dbReference type="ARBA" id="ARBA00023157"/>
    </source>
</evidence>
<keyword evidence="10" id="KW-0325">Glycoprotein</keyword>
<protein>
    <recommendedName>
        <fullName evidence="20">Neuronal acetylcholine receptor subunit alpha-7-like</fullName>
    </recommendedName>
</protein>
<evidence type="ECO:0000259" key="17">
    <source>
        <dbReference type="Pfam" id="PF02932"/>
    </source>
</evidence>
<dbReference type="Gene3D" id="1.20.58.390">
    <property type="entry name" value="Neurotransmitter-gated ion-channel transmembrane domain"/>
    <property type="match status" value="2"/>
</dbReference>
<dbReference type="CDD" id="cd19051">
    <property type="entry name" value="LGIC_TM_cation"/>
    <property type="match status" value="1"/>
</dbReference>
<keyword evidence="7 14" id="KW-0472">Membrane</keyword>
<dbReference type="InterPro" id="IPR006029">
    <property type="entry name" value="Neurotrans-gated_channel_TM"/>
</dbReference>
<feature type="transmembrane region" description="Helical" evidence="14">
    <location>
        <begin position="230"/>
        <end position="254"/>
    </location>
</feature>
<proteinExistence type="inferred from homology"/>
<feature type="compositionally biased region" description="Polar residues" evidence="15">
    <location>
        <begin position="414"/>
        <end position="428"/>
    </location>
</feature>
<comment type="caution">
    <text evidence="18">The sequence shown here is derived from an EMBL/GenBank/DDBJ whole genome shotgun (WGS) entry which is preliminary data.</text>
</comment>
<dbReference type="InterPro" id="IPR006201">
    <property type="entry name" value="Neur_channel"/>
</dbReference>
<feature type="transmembrane region" description="Helical" evidence="14">
    <location>
        <begin position="295"/>
        <end position="316"/>
    </location>
</feature>
<dbReference type="Gene3D" id="2.70.170.10">
    <property type="entry name" value="Neurotransmitter-gated ion-channel ligand-binding domain"/>
    <property type="match status" value="1"/>
</dbReference>
<comment type="subcellular location">
    <subcellularLocation>
        <location evidence="13">Synaptic cell membrane</location>
        <topology evidence="13">Multi-pass membrane protein</topology>
    </subcellularLocation>
</comment>
<dbReference type="Pfam" id="PF02931">
    <property type="entry name" value="Neur_chan_LBD"/>
    <property type="match status" value="1"/>
</dbReference>
<dbReference type="InterPro" id="IPR018000">
    <property type="entry name" value="Neurotransmitter_ion_chnl_CS"/>
</dbReference>
<dbReference type="InterPro" id="IPR038050">
    <property type="entry name" value="Neuro_actylchol_rec"/>
</dbReference>
<feature type="domain" description="Neurotransmitter-gated ion-channel transmembrane" evidence="17">
    <location>
        <begin position="236"/>
        <end position="528"/>
    </location>
</feature>
<dbReference type="GO" id="GO:0022848">
    <property type="term" value="F:acetylcholine-gated monoatomic cation-selective channel activity"/>
    <property type="evidence" value="ECO:0007669"/>
    <property type="project" value="InterPro"/>
</dbReference>
<feature type="transmembrane region" description="Helical" evidence="14">
    <location>
        <begin position="512"/>
        <end position="532"/>
    </location>
</feature>
<evidence type="ECO:0000259" key="16">
    <source>
        <dbReference type="Pfam" id="PF02931"/>
    </source>
</evidence>
<evidence type="ECO:0000256" key="15">
    <source>
        <dbReference type="SAM" id="MobiDB-lite"/>
    </source>
</evidence>
<dbReference type="GO" id="GO:0045211">
    <property type="term" value="C:postsynaptic membrane"/>
    <property type="evidence" value="ECO:0007669"/>
    <property type="project" value="InterPro"/>
</dbReference>
<feature type="signal peptide" evidence="14">
    <location>
        <begin position="1"/>
        <end position="21"/>
    </location>
</feature>
<evidence type="ECO:0000256" key="6">
    <source>
        <dbReference type="ARBA" id="ARBA00023065"/>
    </source>
</evidence>
<keyword evidence="11" id="KW-1071">Ligand-gated ion channel</keyword>
<evidence type="ECO:0000256" key="4">
    <source>
        <dbReference type="ARBA" id="ARBA00022989"/>
    </source>
</evidence>
<keyword evidence="12 14" id="KW-0407">Ion channel</keyword>
<evidence type="ECO:0000256" key="2">
    <source>
        <dbReference type="ARBA" id="ARBA00022475"/>
    </source>
</evidence>
<evidence type="ECO:0000256" key="3">
    <source>
        <dbReference type="ARBA" id="ARBA00022692"/>
    </source>
</evidence>
<name>A0AAW0MXW7_9GOBI</name>
<evidence type="ECO:0000256" key="1">
    <source>
        <dbReference type="ARBA" id="ARBA00022448"/>
    </source>
</evidence>
<evidence type="ECO:0000256" key="12">
    <source>
        <dbReference type="ARBA" id="ARBA00023303"/>
    </source>
</evidence>
<dbReference type="NCBIfam" id="TIGR00860">
    <property type="entry name" value="LIC"/>
    <property type="match status" value="1"/>
</dbReference>
<feature type="domain" description="Neurotransmitter-gated ion-channel ligand-binding" evidence="16">
    <location>
        <begin position="28"/>
        <end position="229"/>
    </location>
</feature>
<keyword evidence="4 14" id="KW-1133">Transmembrane helix</keyword>
<dbReference type="InterPro" id="IPR036719">
    <property type="entry name" value="Neuro-gated_channel_TM_sf"/>
</dbReference>
<evidence type="ECO:0000256" key="10">
    <source>
        <dbReference type="ARBA" id="ARBA00023180"/>
    </source>
</evidence>
<comment type="similarity">
    <text evidence="14">Belongs to the ligand-gated ion channel (TC 1.A.9) family.</text>
</comment>
<feature type="chain" id="PRO_5043106634" description="Neuronal acetylcholine receptor subunit alpha-7-like" evidence="14">
    <location>
        <begin position="22"/>
        <end position="544"/>
    </location>
</feature>
<dbReference type="FunFam" id="1.20.58.390:FF:000073">
    <property type="entry name" value="Neuronal acetylcholine receptor subunit alpha-9-II"/>
    <property type="match status" value="1"/>
</dbReference>
<keyword evidence="8" id="KW-1015">Disulfide bond</keyword>
<dbReference type="AlphaFoldDB" id="A0AAW0MXW7"/>
<dbReference type="Pfam" id="PF02932">
    <property type="entry name" value="Neur_chan_memb"/>
    <property type="match status" value="1"/>
</dbReference>
<evidence type="ECO:0000313" key="19">
    <source>
        <dbReference type="Proteomes" id="UP001460270"/>
    </source>
</evidence>
<feature type="compositionally biased region" description="Gly residues" evidence="15">
    <location>
        <begin position="392"/>
        <end position="412"/>
    </location>
</feature>
<dbReference type="Proteomes" id="UP001460270">
    <property type="component" value="Unassembled WGS sequence"/>
</dbReference>
<evidence type="ECO:0000256" key="9">
    <source>
        <dbReference type="ARBA" id="ARBA00023170"/>
    </source>
</evidence>
<dbReference type="PRINTS" id="PR00252">
    <property type="entry name" value="NRIONCHANNEL"/>
</dbReference>
<dbReference type="PANTHER" id="PTHR18945">
    <property type="entry name" value="NEUROTRANSMITTER GATED ION CHANNEL"/>
    <property type="match status" value="1"/>
</dbReference>
<dbReference type="PROSITE" id="PS00236">
    <property type="entry name" value="NEUROTR_ION_CHANNEL"/>
    <property type="match status" value="1"/>
</dbReference>
<sequence>MKPAGTLGMLMVATLLQVSEQGPHQRFLLKKLLRDYNPMERPVGNDSQPLTVQFSFTLMQVMDVDEKNQILTTNAWLQMQWYDHYLKWNQSEYPGVKNLRFTPEQVWTPDILLYNSAHDKFDATFKTNVLVNSSGFCEYLPPGIFVSTCSVDVRWFPFDIQRCELKFGSWTFDGWLLDIQMKEADVSGYMPNGEWDLIGVPGDRHELFYDCCAEPYPDVTFVVTLRRRTLFYALNLLIPCVLLSSMTLVVFLLPANSGEKISLGITVLLSLTVFMLMVAEIMPATSDSVPLIGQYFASTMVIVGMSVVATVIVLQFHHHNPNNGPMPRLASLAQLNHPHRPSAQPVVLPNHNNNRDSMPNGHLPYMGFQSYQNPSELDPVQRNRTTSHGARAQGGFGPGESEGAAAGGGGASGDTPTHNKLNSPQETPLTIDPEPCAGSSMGAGCLDAGAGGAGGRASQSTSVATSRSGAVDSQLRALLGEVQFLVERVREQDRQMSLVEQWQFAAAVVDRLCLVGFSVFNIICTIAILMAAPNFGEALSKDFL</sequence>
<keyword evidence="3 14" id="KW-0812">Transmembrane</keyword>
<evidence type="ECO:0000256" key="13">
    <source>
        <dbReference type="ARBA" id="ARBA00034099"/>
    </source>
</evidence>
<accession>A0AAW0MXW7</accession>
<keyword evidence="5" id="KW-0770">Synapse</keyword>
<keyword evidence="19" id="KW-1185">Reference proteome</keyword>
<keyword evidence="2" id="KW-1003">Cell membrane</keyword>
<gene>
    <name evidence="18" type="ORF">WMY93_026040</name>
</gene>
<dbReference type="EMBL" id="JBBPFD010000019">
    <property type="protein sequence ID" value="KAK7886419.1"/>
    <property type="molecule type" value="Genomic_DNA"/>
</dbReference>
<keyword evidence="14" id="KW-0732">Signal</keyword>
<reference evidence="19" key="1">
    <citation type="submission" date="2024-04" db="EMBL/GenBank/DDBJ databases">
        <title>Salinicola lusitanus LLJ914,a marine bacterium isolated from the Okinawa Trough.</title>
        <authorList>
            <person name="Li J."/>
        </authorList>
    </citation>
    <scope>NUCLEOTIDE SEQUENCE [LARGE SCALE GENOMIC DNA]</scope>
</reference>
<keyword evidence="9" id="KW-0675">Receptor</keyword>
<organism evidence="18 19">
    <name type="scientific">Mugilogobius chulae</name>
    <name type="common">yellowstripe goby</name>
    <dbReference type="NCBI Taxonomy" id="88201"/>
    <lineage>
        <taxon>Eukaryota</taxon>
        <taxon>Metazoa</taxon>
        <taxon>Chordata</taxon>
        <taxon>Craniata</taxon>
        <taxon>Vertebrata</taxon>
        <taxon>Euteleostomi</taxon>
        <taxon>Actinopterygii</taxon>
        <taxon>Neopterygii</taxon>
        <taxon>Teleostei</taxon>
        <taxon>Neoteleostei</taxon>
        <taxon>Acanthomorphata</taxon>
        <taxon>Gobiaria</taxon>
        <taxon>Gobiiformes</taxon>
        <taxon>Gobioidei</taxon>
        <taxon>Gobiidae</taxon>
        <taxon>Gobionellinae</taxon>
        <taxon>Mugilogobius</taxon>
    </lineage>
</organism>
<evidence type="ECO:0000256" key="5">
    <source>
        <dbReference type="ARBA" id="ARBA00023018"/>
    </source>
</evidence>
<dbReference type="SUPFAM" id="SSF90112">
    <property type="entry name" value="Neurotransmitter-gated ion-channel transmembrane pore"/>
    <property type="match status" value="1"/>
</dbReference>
<evidence type="ECO:0008006" key="20">
    <source>
        <dbReference type="Google" id="ProtNLM"/>
    </source>
</evidence>
<evidence type="ECO:0000313" key="18">
    <source>
        <dbReference type="EMBL" id="KAK7886419.1"/>
    </source>
</evidence>